<dbReference type="Proteomes" id="UP000004277">
    <property type="component" value="Unassembled WGS sequence"/>
</dbReference>
<dbReference type="EMBL" id="AKCV02000025">
    <property type="protein sequence ID" value="TMS57125.1"/>
    <property type="molecule type" value="Genomic_DNA"/>
</dbReference>
<evidence type="ECO:0000313" key="1">
    <source>
        <dbReference type="EMBL" id="TMS57125.1"/>
    </source>
</evidence>
<name>A0ACD3SLK1_9BURK</name>
<sequence>MHATRTRPIHQNRPGRRALQRGGTFLGLVLGLIVGLAIAVIVALYITRAPSPFRSAAPAKSTPGNVATPLPQPQAQQEQEPVDPNQPLWSRVPATPSTRTPDATHPAEGTRPVPPVAGTAPASQPPAKPAEKPADKPVAEKPAEKPVFDPIAEIAREDNAKIGYLLQIGAYRSKDDAARQKANLAMQGYESTITEREVNGVMLYRVRVGPYKKLEDMNKARDRLQSSGFEASVIRFTK</sequence>
<evidence type="ECO:0000313" key="2">
    <source>
        <dbReference type="Proteomes" id="UP000004277"/>
    </source>
</evidence>
<gene>
    <name evidence="1" type="ORF">MW7_014295</name>
</gene>
<organism evidence="1 2">
    <name type="scientific">Imbroritus primus</name>
    <dbReference type="NCBI Taxonomy" id="3058603"/>
    <lineage>
        <taxon>Bacteria</taxon>
        <taxon>Pseudomonadati</taxon>
        <taxon>Pseudomonadota</taxon>
        <taxon>Betaproteobacteria</taxon>
        <taxon>Burkholderiales</taxon>
        <taxon>Burkholderiaceae</taxon>
        <taxon>Imbroritus</taxon>
    </lineage>
</organism>
<reference evidence="1" key="1">
    <citation type="submission" date="2019-05" db="EMBL/GenBank/DDBJ databases">
        <title>Revised genome assembly of Burkholderiaceae (previously Ralstonia) sp. PBA.</title>
        <authorList>
            <person name="Gan H.M."/>
        </authorList>
    </citation>
    <scope>NUCLEOTIDE SEQUENCE</scope>
    <source>
        <strain evidence="1">PBA</strain>
    </source>
</reference>
<protein>
    <submittedName>
        <fullName evidence="1">SPOR domain-containing protein</fullName>
    </submittedName>
</protein>
<comment type="caution">
    <text evidence="1">The sequence shown here is derived from an EMBL/GenBank/DDBJ whole genome shotgun (WGS) entry which is preliminary data.</text>
</comment>
<keyword evidence="2" id="KW-1185">Reference proteome</keyword>
<accession>A0ACD3SLK1</accession>
<proteinExistence type="predicted"/>